<protein>
    <submittedName>
        <fullName evidence="1">Uncharacterized protein</fullName>
    </submittedName>
</protein>
<dbReference type="EMBL" id="CP022437">
    <property type="protein sequence ID" value="ASN05370.1"/>
    <property type="molecule type" value="Genomic_DNA"/>
</dbReference>
<evidence type="ECO:0000313" key="1">
    <source>
        <dbReference type="EMBL" id="ASN05370.1"/>
    </source>
</evidence>
<accession>A0A221MCN0</accession>
<proteinExistence type="predicted"/>
<dbReference type="Proteomes" id="UP000204391">
    <property type="component" value="Chromosome"/>
</dbReference>
<name>A0A221MCN0_9BACI</name>
<reference evidence="1 2" key="1">
    <citation type="journal article" date="2003" name="Int. J. Syst. Evol. Microbiol.">
        <title>Virgibacillus carmonensis sp. nov., Virgibacillus necropolis sp. nov. and Virgibacillus picturae sp. nov., three novel species isolated from deteriorated mural paintings, transfer of the species of the genus salibacillus to Virgibacillus, as Virgibacillus marismortui comb. nov. and Virgibacillus salexigens comb. nov., and emended description of the genus Virgibacillus.</title>
        <authorList>
            <person name="Heyrman J."/>
            <person name="Logan N.A."/>
            <person name="Busse H.J."/>
            <person name="Balcaen A."/>
            <person name="Lebbe L."/>
            <person name="Rodriguez-Diaz M."/>
            <person name="Swings J."/>
            <person name="De Vos P."/>
        </authorList>
    </citation>
    <scope>NUCLEOTIDE SEQUENCE [LARGE SCALE GENOMIC DNA]</scope>
    <source>
        <strain evidence="1 2">LMG 19488</strain>
    </source>
</reference>
<dbReference type="AlphaFoldDB" id="A0A221MCN0"/>
<dbReference type="OrthoDB" id="2451044at2"/>
<organism evidence="1 2">
    <name type="scientific">Virgibacillus necropolis</name>
    <dbReference type="NCBI Taxonomy" id="163877"/>
    <lineage>
        <taxon>Bacteria</taxon>
        <taxon>Bacillati</taxon>
        <taxon>Bacillota</taxon>
        <taxon>Bacilli</taxon>
        <taxon>Bacillales</taxon>
        <taxon>Bacillaceae</taxon>
        <taxon>Virgibacillus</taxon>
    </lineage>
</organism>
<dbReference type="RefSeq" id="WP_089532220.1">
    <property type="nucleotide sequence ID" value="NZ_CP022437.1"/>
</dbReference>
<gene>
    <name evidence="1" type="ORF">CFK40_10270</name>
</gene>
<evidence type="ECO:0000313" key="2">
    <source>
        <dbReference type="Proteomes" id="UP000204391"/>
    </source>
</evidence>
<sequence>MIERQLIDENDDRSYFVYLTNRNERLRMFQKEVNQIFDEMNNIQMGYTDLWIYERVAIYKDEKWITFSNNDDAANKGYDFGRVKEEKYRTFFFFESIRPSTNELYMPDEETMIHDSNKKALEHMESRMNYFKSHYPNRGVYGMCAKHLYDFMWH</sequence>
<keyword evidence="2" id="KW-1185">Reference proteome</keyword>
<dbReference type="KEGG" id="vne:CFK40_10270"/>